<protein>
    <recommendedName>
        <fullName evidence="5">Septum formation initiator family protein</fullName>
    </recommendedName>
</protein>
<dbReference type="InterPro" id="IPR007060">
    <property type="entry name" value="FtsL/DivIC"/>
</dbReference>
<evidence type="ECO:0000313" key="3">
    <source>
        <dbReference type="EMBL" id="RLE11058.1"/>
    </source>
</evidence>
<evidence type="ECO:0000256" key="1">
    <source>
        <dbReference type="SAM" id="Coils"/>
    </source>
</evidence>
<keyword evidence="2" id="KW-1133">Transmembrane helix</keyword>
<name>A0A662D848_UNCAE</name>
<reference evidence="3 4" key="1">
    <citation type="submission" date="2018-06" db="EMBL/GenBank/DDBJ databases">
        <title>Extensive metabolic versatility and redundancy in microbially diverse, dynamic hydrothermal sediments.</title>
        <authorList>
            <person name="Dombrowski N."/>
            <person name="Teske A."/>
            <person name="Baker B.J."/>
        </authorList>
    </citation>
    <scope>NUCLEOTIDE SEQUENCE [LARGE SCALE GENOMIC DNA]</scope>
    <source>
        <strain evidence="3">B3_G15</strain>
    </source>
</reference>
<dbReference type="AlphaFoldDB" id="A0A662D848"/>
<dbReference type="Pfam" id="PF04977">
    <property type="entry name" value="DivIC"/>
    <property type="match status" value="1"/>
</dbReference>
<evidence type="ECO:0000256" key="2">
    <source>
        <dbReference type="SAM" id="Phobius"/>
    </source>
</evidence>
<evidence type="ECO:0000313" key="4">
    <source>
        <dbReference type="Proteomes" id="UP000280417"/>
    </source>
</evidence>
<gene>
    <name evidence="3" type="ORF">DRJ04_08730</name>
</gene>
<sequence>MKRNTKVFLFVLVVEVIFLSGWWLKVGWDIRRMDEKVKMLQEEIQQIEAENKRLEDIRKKLDDDFFREKLAREKLGLARKNEVIYRIVPSQK</sequence>
<feature type="transmembrane region" description="Helical" evidence="2">
    <location>
        <begin position="7"/>
        <end position="24"/>
    </location>
</feature>
<comment type="caution">
    <text evidence="3">The sequence shown here is derived from an EMBL/GenBank/DDBJ whole genome shotgun (WGS) entry which is preliminary data.</text>
</comment>
<dbReference type="Proteomes" id="UP000280417">
    <property type="component" value="Unassembled WGS sequence"/>
</dbReference>
<feature type="coiled-coil region" evidence="1">
    <location>
        <begin position="30"/>
        <end position="64"/>
    </location>
</feature>
<keyword evidence="1" id="KW-0175">Coiled coil</keyword>
<proteinExistence type="predicted"/>
<evidence type="ECO:0008006" key="5">
    <source>
        <dbReference type="Google" id="ProtNLM"/>
    </source>
</evidence>
<accession>A0A662D848</accession>
<keyword evidence="2" id="KW-0812">Transmembrane</keyword>
<keyword evidence="2" id="KW-0472">Membrane</keyword>
<dbReference type="EMBL" id="QMQA01000292">
    <property type="protein sequence ID" value="RLE11058.1"/>
    <property type="molecule type" value="Genomic_DNA"/>
</dbReference>
<organism evidence="3 4">
    <name type="scientific">Aerophobetes bacterium</name>
    <dbReference type="NCBI Taxonomy" id="2030807"/>
    <lineage>
        <taxon>Bacteria</taxon>
        <taxon>Candidatus Aerophobota</taxon>
    </lineage>
</organism>